<dbReference type="EMBL" id="FJ715959">
    <property type="protein sequence ID" value="ACX83601.1"/>
    <property type="molecule type" value="Viral_cRNA"/>
</dbReference>
<organism evidence="1 2">
    <name type="scientific">Hapavirus ngaingan</name>
    <dbReference type="NCBI Taxonomy" id="1972623"/>
    <lineage>
        <taxon>Viruses</taxon>
        <taxon>Riboviria</taxon>
        <taxon>Orthornavirae</taxon>
        <taxon>Negarnaviricota</taxon>
        <taxon>Haploviricotina</taxon>
        <taxon>Monjiviricetes</taxon>
        <taxon>Mononegavirales</taxon>
        <taxon>Rhabdoviridae</taxon>
        <taxon>Alpharhabdovirinae</taxon>
        <taxon>Hapavirus</taxon>
    </lineage>
</organism>
<accession>D3GGL0</accession>
<dbReference type="GeneID" id="8888113"/>
<dbReference type="Proteomes" id="UP000154509">
    <property type="component" value="Segment"/>
</dbReference>
<reference evidence="1 2" key="1">
    <citation type="journal article" date="2010" name="Virology">
        <title>Ngaingan virus, a macropod-associated rhabdovirus, contains a second glycoprotein gene and seven novel open reading frames.</title>
        <authorList>
            <person name="Gubala A."/>
            <person name="Davis S."/>
            <person name="Weir R."/>
            <person name="Melville L."/>
            <person name="Cowled C."/>
            <person name="Walker P."/>
            <person name="Boyle D."/>
        </authorList>
    </citation>
    <scope>NUCLEOTIDE SEQUENCE [LARGE SCALE GENOMIC DNA]</scope>
    <source>
        <strain evidence="1">MRM14556</strain>
    </source>
</reference>
<keyword evidence="2" id="KW-1185">Reference proteome</keyword>
<dbReference type="RefSeq" id="YP_003518282.1">
    <property type="nucleotide sequence ID" value="NC_013955.1"/>
</dbReference>
<name>D3GGL0_9RHAB</name>
<evidence type="ECO:0000313" key="1">
    <source>
        <dbReference type="EMBL" id="ACX83601.1"/>
    </source>
</evidence>
<evidence type="ECO:0000313" key="2">
    <source>
        <dbReference type="Proteomes" id="UP000154509"/>
    </source>
</evidence>
<gene>
    <name evidence="1" type="primary">P</name>
</gene>
<sequence length="68" mass="7693">MRRHLILNSISPSQTLMRKTKMNGEQTRPLLITRMTIASTPFIGPSQEDSLPQKSVKLHEGWLCSLTS</sequence>
<protein>
    <submittedName>
        <fullName evidence="1">Protein P'1</fullName>
    </submittedName>
</protein>
<proteinExistence type="predicted"/>